<comment type="caution">
    <text evidence="2">The sequence shown here is derived from an EMBL/GenBank/DDBJ whole genome shotgun (WGS) entry which is preliminary data.</text>
</comment>
<dbReference type="Proteomes" id="UP001217838">
    <property type="component" value="Unassembled WGS sequence"/>
</dbReference>
<dbReference type="RefSeq" id="WP_271995076.1">
    <property type="nucleotide sequence ID" value="NZ_JAQNDN010000001.1"/>
</dbReference>
<reference evidence="2 3" key="1">
    <citation type="submission" date="2022-11" db="EMBL/GenBank/DDBJ databases">
        <title>Minimal conservation of predation-associated metabolite biosynthetic gene clusters underscores biosynthetic potential of Myxococcota including descriptions for ten novel species: Archangium lansinium sp. nov., Myxococcus landrumus sp. nov., Nannocystis bai.</title>
        <authorList>
            <person name="Ahearne A."/>
            <person name="Stevens C."/>
            <person name="Dowd S."/>
        </authorList>
    </citation>
    <scope>NUCLEOTIDE SEQUENCE [LARGE SCALE GENOMIC DNA]</scope>
    <source>
        <strain evidence="2 3">NCELM</strain>
    </source>
</reference>
<dbReference type="PROSITE" id="PS51257">
    <property type="entry name" value="PROKAR_LIPOPROTEIN"/>
    <property type="match status" value="1"/>
</dbReference>
<organism evidence="2 3">
    <name type="scientific">Nannocystis radixulma</name>
    <dbReference type="NCBI Taxonomy" id="2995305"/>
    <lineage>
        <taxon>Bacteria</taxon>
        <taxon>Pseudomonadati</taxon>
        <taxon>Myxococcota</taxon>
        <taxon>Polyangia</taxon>
        <taxon>Nannocystales</taxon>
        <taxon>Nannocystaceae</taxon>
        <taxon>Nannocystis</taxon>
    </lineage>
</organism>
<sequence>MNRTLLAAALALTACSRSAPGEPQAPSSPPAPPDYAVAVRPARGAVETTLSSSLPGVLDPALDCVAAGLLAEPARLDPRRYRHQLPIACGSPLLVIDARIVQPDEVDAAVGELVRLLPGPDPIALGTAELPEPSGALLVVAARRTVELALPRTGAAQLSGRLLVPADALRLYQATAAGIEVRDVPLQDGRFELALGPAATADAELELGIVVAGKSGPVARVRLGDGAGLVDAAAPSLALAVADARRRLGRPPLTQTGEPGDCAAIPAAIDGVDVSDAARCAGLWSIALDDTAAELGYRPAEVHALLEPDAAFVQLAAAPIGPRGAGVSMRVLRRFETLTPEAGRERALARLRERWPELRERPAGELAAILAAVDARMDDAAMAALKPDVDRIAARWTTTRKYYSGLASAREFETVLKIIRPDVAPLAVDLAFTQARGADGAMRHLVAFVLELPAEAP</sequence>
<evidence type="ECO:0000256" key="1">
    <source>
        <dbReference type="SAM" id="SignalP"/>
    </source>
</evidence>
<protein>
    <submittedName>
        <fullName evidence="2">Uncharacterized protein</fullName>
    </submittedName>
</protein>
<feature type="chain" id="PRO_5045606848" evidence="1">
    <location>
        <begin position="22"/>
        <end position="457"/>
    </location>
</feature>
<keyword evidence="1" id="KW-0732">Signal</keyword>
<dbReference type="EMBL" id="JAQNDN010000001">
    <property type="protein sequence ID" value="MDC0667150.1"/>
    <property type="molecule type" value="Genomic_DNA"/>
</dbReference>
<keyword evidence="3" id="KW-1185">Reference proteome</keyword>
<name>A0ABT5B0E8_9BACT</name>
<gene>
    <name evidence="2" type="ORF">POL58_05345</name>
</gene>
<feature type="signal peptide" evidence="1">
    <location>
        <begin position="1"/>
        <end position="21"/>
    </location>
</feature>
<evidence type="ECO:0000313" key="3">
    <source>
        <dbReference type="Proteomes" id="UP001217838"/>
    </source>
</evidence>
<accession>A0ABT5B0E8</accession>
<proteinExistence type="predicted"/>
<evidence type="ECO:0000313" key="2">
    <source>
        <dbReference type="EMBL" id="MDC0667150.1"/>
    </source>
</evidence>